<comment type="similarity">
    <text evidence="1">Belongs to the OmpW/AlkL family.</text>
</comment>
<feature type="chain" id="PRO_5009773450" evidence="2">
    <location>
        <begin position="24"/>
        <end position="200"/>
    </location>
</feature>
<organism evidence="3 4">
    <name type="scientific">Phaeobacter italicus</name>
    <dbReference type="NCBI Taxonomy" id="481446"/>
    <lineage>
        <taxon>Bacteria</taxon>
        <taxon>Pseudomonadati</taxon>
        <taxon>Pseudomonadota</taxon>
        <taxon>Alphaproteobacteria</taxon>
        <taxon>Rhodobacterales</taxon>
        <taxon>Roseobacteraceae</taxon>
        <taxon>Phaeobacter</taxon>
    </lineage>
</organism>
<proteinExistence type="inferred from homology"/>
<dbReference type="STRING" id="481446.NIT7645_00787"/>
<dbReference type="Pfam" id="PF03922">
    <property type="entry name" value="OmpW"/>
    <property type="match status" value="1"/>
</dbReference>
<dbReference type="GO" id="GO:0055085">
    <property type="term" value="P:transmembrane transport"/>
    <property type="evidence" value="ECO:0007669"/>
    <property type="project" value="TreeGrafter"/>
</dbReference>
<dbReference type="Gene3D" id="2.40.160.20">
    <property type="match status" value="1"/>
</dbReference>
<evidence type="ECO:0000256" key="2">
    <source>
        <dbReference type="SAM" id="SignalP"/>
    </source>
</evidence>
<dbReference type="PANTHER" id="PTHR36920">
    <property type="match status" value="1"/>
</dbReference>
<evidence type="ECO:0000313" key="4">
    <source>
        <dbReference type="Proteomes" id="UP000043764"/>
    </source>
</evidence>
<dbReference type="InterPro" id="IPR011250">
    <property type="entry name" value="OMP/PagP_B-barrel"/>
</dbReference>
<reference evidence="3 4" key="1">
    <citation type="submission" date="2015-05" db="EMBL/GenBank/DDBJ databases">
        <authorList>
            <person name="Rodrigo-Torres Lidia"/>
            <person name="Arahal R.David."/>
        </authorList>
    </citation>
    <scope>NUCLEOTIDE SEQUENCE [LARGE SCALE GENOMIC DNA]</scope>
    <source>
        <strain evidence="3 4">CECT 7321</strain>
    </source>
</reference>
<dbReference type="GO" id="GO:0019867">
    <property type="term" value="C:outer membrane"/>
    <property type="evidence" value="ECO:0007669"/>
    <property type="project" value="InterPro"/>
</dbReference>
<dbReference type="RefSeq" id="WP_037302488.1">
    <property type="nucleotide sequence ID" value="NZ_BSKQ01000001.1"/>
</dbReference>
<dbReference type="InterPro" id="IPR005618">
    <property type="entry name" value="OMPW"/>
</dbReference>
<gene>
    <name evidence="3" type="primary">ompW</name>
    <name evidence="3" type="ORF">NIT7321_02390</name>
</gene>
<evidence type="ECO:0000313" key="3">
    <source>
        <dbReference type="EMBL" id="CRL11522.1"/>
    </source>
</evidence>
<protein>
    <submittedName>
        <fullName evidence="3">Outer membrane protein W</fullName>
    </submittedName>
</protein>
<sequence>MTRMVSALALSAAIAAVAGPALAQSQGDWTVGFGFANVNPKSNNGTVGGAAATVDDNTALTFTAEYFIRDNIGIELLAASPFEHDIFLNGGYAATTKQLPPTLSINYHFPTQSKFKPFVGVGINYTTFFEESTPAGVISLDDSFGLAVNLGADWQVSDRGALRFNVRYMDIDTDVTLNGTDVGTAEIDPVVVGFGYVHRF</sequence>
<dbReference type="OrthoDB" id="9807574at2"/>
<dbReference type="Proteomes" id="UP000043764">
    <property type="component" value="Unassembled WGS sequence"/>
</dbReference>
<dbReference type="EMBL" id="CVRL01000033">
    <property type="protein sequence ID" value="CRL11522.1"/>
    <property type="molecule type" value="Genomic_DNA"/>
</dbReference>
<keyword evidence="2" id="KW-0732">Signal</keyword>
<accession>A0A0H5DA57</accession>
<dbReference type="SUPFAM" id="SSF56925">
    <property type="entry name" value="OMPA-like"/>
    <property type="match status" value="1"/>
</dbReference>
<feature type="signal peptide" evidence="2">
    <location>
        <begin position="1"/>
        <end position="23"/>
    </location>
</feature>
<evidence type="ECO:0000256" key="1">
    <source>
        <dbReference type="ARBA" id="ARBA00009330"/>
    </source>
</evidence>
<dbReference type="PANTHER" id="PTHR36920:SF1">
    <property type="entry name" value="OUTER MEMBRANE PROTEIN W"/>
    <property type="match status" value="1"/>
</dbReference>
<keyword evidence="4" id="KW-1185">Reference proteome</keyword>
<dbReference type="GeneID" id="78396189"/>
<name>A0A0H5DA57_9RHOB</name>
<dbReference type="AlphaFoldDB" id="A0A0H5DA57"/>